<proteinExistence type="predicted"/>
<evidence type="ECO:0000313" key="3">
    <source>
        <dbReference type="Proteomes" id="UP001409585"/>
    </source>
</evidence>
<dbReference type="RefSeq" id="WP_345427946.1">
    <property type="nucleotide sequence ID" value="NZ_AP031496.1"/>
</dbReference>
<keyword evidence="1" id="KW-0472">Membrane</keyword>
<keyword evidence="3" id="KW-1185">Reference proteome</keyword>
<name>A0AAV3UA48_9ALTE</name>
<dbReference type="Pfam" id="PF14333">
    <property type="entry name" value="DUF4389"/>
    <property type="match status" value="1"/>
</dbReference>
<evidence type="ECO:0000313" key="2">
    <source>
        <dbReference type="EMBL" id="GAA4960957.1"/>
    </source>
</evidence>
<keyword evidence="1" id="KW-0812">Transmembrane</keyword>
<organism evidence="2 3">
    <name type="scientific">Halioxenophilus aromaticivorans</name>
    <dbReference type="NCBI Taxonomy" id="1306992"/>
    <lineage>
        <taxon>Bacteria</taxon>
        <taxon>Pseudomonadati</taxon>
        <taxon>Pseudomonadota</taxon>
        <taxon>Gammaproteobacteria</taxon>
        <taxon>Alteromonadales</taxon>
        <taxon>Alteromonadaceae</taxon>
        <taxon>Halioxenophilus</taxon>
    </lineage>
</organism>
<evidence type="ECO:0000256" key="1">
    <source>
        <dbReference type="SAM" id="Phobius"/>
    </source>
</evidence>
<comment type="caution">
    <text evidence="2">The sequence shown here is derived from an EMBL/GenBank/DDBJ whole genome shotgun (WGS) entry which is preliminary data.</text>
</comment>
<feature type="transmembrane region" description="Helical" evidence="1">
    <location>
        <begin position="58"/>
        <end position="76"/>
    </location>
</feature>
<dbReference type="InterPro" id="IPR025498">
    <property type="entry name" value="DUF4389"/>
</dbReference>
<accession>A0AAV3UA48</accession>
<dbReference type="Proteomes" id="UP001409585">
    <property type="component" value="Unassembled WGS sequence"/>
</dbReference>
<keyword evidence="1" id="KW-1133">Transmembrane helix</keyword>
<gene>
    <name evidence="2" type="ORF">GCM10025791_47990</name>
</gene>
<sequence length="89" mass="10352">MTEKPYQWNSQAFWLRVVYMLVVALVAHLALMVIWFLLVLQFVIVLITGEPSNTLQRFSRTIGLFVAQAFAFIGFAQEKKPFPFSDWPQ</sequence>
<feature type="transmembrane region" description="Helical" evidence="1">
    <location>
        <begin position="20"/>
        <end position="46"/>
    </location>
</feature>
<dbReference type="AlphaFoldDB" id="A0AAV3UA48"/>
<evidence type="ECO:0008006" key="4">
    <source>
        <dbReference type="Google" id="ProtNLM"/>
    </source>
</evidence>
<dbReference type="EMBL" id="BAABLX010000079">
    <property type="protein sequence ID" value="GAA4960957.1"/>
    <property type="molecule type" value="Genomic_DNA"/>
</dbReference>
<protein>
    <recommendedName>
        <fullName evidence="4">DUF4389 domain-containing protein</fullName>
    </recommendedName>
</protein>
<reference evidence="3" key="1">
    <citation type="journal article" date="2019" name="Int. J. Syst. Evol. Microbiol.">
        <title>The Global Catalogue of Microorganisms (GCM) 10K type strain sequencing project: providing services to taxonomists for standard genome sequencing and annotation.</title>
        <authorList>
            <consortium name="The Broad Institute Genomics Platform"/>
            <consortium name="The Broad Institute Genome Sequencing Center for Infectious Disease"/>
            <person name="Wu L."/>
            <person name="Ma J."/>
        </authorList>
    </citation>
    <scope>NUCLEOTIDE SEQUENCE [LARGE SCALE GENOMIC DNA]</scope>
    <source>
        <strain evidence="3">JCM 19134</strain>
    </source>
</reference>